<comment type="caution">
    <text evidence="2">The sequence shown here is derived from an EMBL/GenBank/DDBJ whole genome shotgun (WGS) entry which is preliminary data.</text>
</comment>
<protein>
    <submittedName>
        <fullName evidence="2">Uncharacterized protein</fullName>
    </submittedName>
</protein>
<dbReference type="AlphaFoldDB" id="A0A392RDX8"/>
<reference evidence="2 3" key="1">
    <citation type="journal article" date="2018" name="Front. Plant Sci.">
        <title>Red Clover (Trifolium pratense) and Zigzag Clover (T. medium) - A Picture of Genomic Similarities and Differences.</title>
        <authorList>
            <person name="Dluhosova J."/>
            <person name="Istvanek J."/>
            <person name="Nedelnik J."/>
            <person name="Repkova J."/>
        </authorList>
    </citation>
    <scope>NUCLEOTIDE SEQUENCE [LARGE SCALE GENOMIC DNA]</scope>
    <source>
        <strain evidence="3">cv. 10/8</strain>
        <tissue evidence="2">Leaf</tissue>
    </source>
</reference>
<keyword evidence="3" id="KW-1185">Reference proteome</keyword>
<feature type="non-terminal residue" evidence="2">
    <location>
        <position position="82"/>
    </location>
</feature>
<organism evidence="2 3">
    <name type="scientific">Trifolium medium</name>
    <dbReference type="NCBI Taxonomy" id="97028"/>
    <lineage>
        <taxon>Eukaryota</taxon>
        <taxon>Viridiplantae</taxon>
        <taxon>Streptophyta</taxon>
        <taxon>Embryophyta</taxon>
        <taxon>Tracheophyta</taxon>
        <taxon>Spermatophyta</taxon>
        <taxon>Magnoliopsida</taxon>
        <taxon>eudicotyledons</taxon>
        <taxon>Gunneridae</taxon>
        <taxon>Pentapetalae</taxon>
        <taxon>rosids</taxon>
        <taxon>fabids</taxon>
        <taxon>Fabales</taxon>
        <taxon>Fabaceae</taxon>
        <taxon>Papilionoideae</taxon>
        <taxon>50 kb inversion clade</taxon>
        <taxon>NPAAA clade</taxon>
        <taxon>Hologalegina</taxon>
        <taxon>IRL clade</taxon>
        <taxon>Trifolieae</taxon>
        <taxon>Trifolium</taxon>
    </lineage>
</organism>
<sequence length="82" mass="9252">MTNISKSGTGEVSSKQDIDAAKIQENIEFLNQSWANMAEQEDEIENVSDMEKETPKQADFTMVVAKGKKKKSTHKPYDTRSK</sequence>
<evidence type="ECO:0000313" key="2">
    <source>
        <dbReference type="EMBL" id="MCI34833.1"/>
    </source>
</evidence>
<name>A0A392RDX8_9FABA</name>
<evidence type="ECO:0000256" key="1">
    <source>
        <dbReference type="SAM" id="MobiDB-lite"/>
    </source>
</evidence>
<dbReference type="EMBL" id="LXQA010217540">
    <property type="protein sequence ID" value="MCI34833.1"/>
    <property type="molecule type" value="Genomic_DNA"/>
</dbReference>
<dbReference type="Proteomes" id="UP000265520">
    <property type="component" value="Unassembled WGS sequence"/>
</dbReference>
<proteinExistence type="predicted"/>
<feature type="region of interest" description="Disordered" evidence="1">
    <location>
        <begin position="48"/>
        <end position="82"/>
    </location>
</feature>
<accession>A0A392RDX8</accession>
<evidence type="ECO:0000313" key="3">
    <source>
        <dbReference type="Proteomes" id="UP000265520"/>
    </source>
</evidence>